<gene>
    <name evidence="11" type="ORF">Tco_0857452</name>
</gene>
<dbReference type="InterPro" id="IPR004868">
    <property type="entry name" value="DNA-dir_DNA_pol_B_mt/vir"/>
</dbReference>
<comment type="catalytic activity">
    <reaction evidence="8">
        <text>DNA(n) + a 2'-deoxyribonucleoside 5'-triphosphate = DNA(n+1) + diphosphate</text>
        <dbReference type="Rhea" id="RHEA:22508"/>
        <dbReference type="Rhea" id="RHEA-COMP:17339"/>
        <dbReference type="Rhea" id="RHEA-COMP:17340"/>
        <dbReference type="ChEBI" id="CHEBI:33019"/>
        <dbReference type="ChEBI" id="CHEBI:61560"/>
        <dbReference type="ChEBI" id="CHEBI:173112"/>
        <dbReference type="EC" id="2.7.7.7"/>
    </reaction>
</comment>
<keyword evidence="12" id="KW-1185">Reference proteome</keyword>
<proteinExistence type="inferred from homology"/>
<feature type="region of interest" description="Disordered" evidence="9">
    <location>
        <begin position="534"/>
        <end position="583"/>
    </location>
</feature>
<dbReference type="PANTHER" id="PTHR33568:SF3">
    <property type="entry name" value="DNA-DIRECTED DNA POLYMERASE"/>
    <property type="match status" value="1"/>
</dbReference>
<dbReference type="Gene3D" id="3.90.1600.10">
    <property type="entry name" value="Palm domain of DNA polymerase"/>
    <property type="match status" value="1"/>
</dbReference>
<dbReference type="EC" id="2.7.7.7" evidence="2"/>
<sequence length="583" mass="68506">MTISKWKCLKLLLDPNERDLELADPYTQMADIEKMVLPTSQPKKIYPGQEQAVYYRSYSALRRIIRRSRRLSTGVDPQKEEEYPEYITAIKKGSMKLKPFIIFDLKTIIVNNIYKPYAVGLMLVHPGKMIEKDMIIHTYYSEDYKVILDSFEERSRKVMIDLISMIERLVKQEKKAKTVYFHNFSRFDGILLLKHLAFHHPKYKIKLLMRNNRLYELSIYSGKVMLFLFSDSLNLLPGTLQNLAMSLCPDLGTKGSVDHESVNEKSLEKEKRYYNDEIFPIHIHNQNEDTFIRKAYYEGHTDSYKPYGENLYYYDVNSLYHFIMKEYPMPCGVYYSEELKYAVGLGYKVVLISGYLFERKESPFKDFVRPLFLSRLKARKEGNDALSYVYKILMNSLYGRFRINPKSTITEMCNFKRYTDVVSFEGFIHGDMLIENNFIESYHTNTRNDETHWNPPKNSAIQVAAAITASTRIYMYHYISKDDCYYTDTDSVVLSQPFPEELISSSILGFEPTTSQLTTDHSTTELLRNNRLKEVDSGSLDQPMTKQKGVRHPHIHREKDYDSKPLPGRRASRTRRRRSTIHH</sequence>
<evidence type="ECO:0000256" key="6">
    <source>
        <dbReference type="ARBA" id="ARBA00022932"/>
    </source>
</evidence>
<evidence type="ECO:0000256" key="9">
    <source>
        <dbReference type="SAM" id="MobiDB-lite"/>
    </source>
</evidence>
<keyword evidence="6" id="KW-0239">DNA-directed DNA polymerase</keyword>
<keyword evidence="7" id="KW-0238">DNA-binding</keyword>
<evidence type="ECO:0000256" key="5">
    <source>
        <dbReference type="ARBA" id="ARBA00022705"/>
    </source>
</evidence>
<reference evidence="11" key="1">
    <citation type="journal article" date="2022" name="Int. J. Mol. Sci.">
        <title>Draft Genome of Tanacetum Coccineum: Genomic Comparison of Closely Related Tanacetum-Family Plants.</title>
        <authorList>
            <person name="Yamashiro T."/>
            <person name="Shiraishi A."/>
            <person name="Nakayama K."/>
            <person name="Satake H."/>
        </authorList>
    </citation>
    <scope>NUCLEOTIDE SEQUENCE</scope>
</reference>
<dbReference type="InterPro" id="IPR012337">
    <property type="entry name" value="RNaseH-like_sf"/>
</dbReference>
<keyword evidence="5" id="KW-0235">DNA replication</keyword>
<dbReference type="Proteomes" id="UP001151760">
    <property type="component" value="Unassembled WGS sequence"/>
</dbReference>
<evidence type="ECO:0000256" key="7">
    <source>
        <dbReference type="ARBA" id="ARBA00023125"/>
    </source>
</evidence>
<dbReference type="SUPFAM" id="SSF53098">
    <property type="entry name" value="Ribonuclease H-like"/>
    <property type="match status" value="1"/>
</dbReference>
<dbReference type="InterPro" id="IPR017964">
    <property type="entry name" value="DNA-dir_DNA_pol_B_CS"/>
</dbReference>
<evidence type="ECO:0000256" key="2">
    <source>
        <dbReference type="ARBA" id="ARBA00012417"/>
    </source>
</evidence>
<feature type="compositionally biased region" description="Basic residues" evidence="9">
    <location>
        <begin position="570"/>
        <end position="583"/>
    </location>
</feature>
<feature type="domain" description="DNA-directed DNA polymerase family B mitochondria/virus" evidence="10">
    <location>
        <begin position="173"/>
        <end position="271"/>
    </location>
</feature>
<evidence type="ECO:0000313" key="12">
    <source>
        <dbReference type="Proteomes" id="UP001151760"/>
    </source>
</evidence>
<dbReference type="Pfam" id="PF03175">
    <property type="entry name" value="DNA_pol_B_2"/>
    <property type="match status" value="2"/>
</dbReference>
<evidence type="ECO:0000313" key="11">
    <source>
        <dbReference type="EMBL" id="GJT10410.1"/>
    </source>
</evidence>
<dbReference type="Gene3D" id="1.10.287.690">
    <property type="entry name" value="Helix hairpin bin"/>
    <property type="match status" value="1"/>
</dbReference>
<dbReference type="PANTHER" id="PTHR33568">
    <property type="entry name" value="DNA POLYMERASE"/>
    <property type="match status" value="1"/>
</dbReference>
<evidence type="ECO:0000259" key="10">
    <source>
        <dbReference type="Pfam" id="PF03175"/>
    </source>
</evidence>
<comment type="caution">
    <text evidence="11">The sequence shown here is derived from an EMBL/GenBank/DDBJ whole genome shotgun (WGS) entry which is preliminary data.</text>
</comment>
<dbReference type="PROSITE" id="PS00116">
    <property type="entry name" value="DNA_POLYMERASE_B"/>
    <property type="match status" value="1"/>
</dbReference>
<dbReference type="EMBL" id="BQNB010012985">
    <property type="protein sequence ID" value="GJT10410.1"/>
    <property type="molecule type" value="Genomic_DNA"/>
</dbReference>
<protein>
    <recommendedName>
        <fullName evidence="2">DNA-directed DNA polymerase</fullName>
        <ecNumber evidence="2">2.7.7.7</ecNumber>
    </recommendedName>
</protein>
<accession>A0ABQ5B6A2</accession>
<dbReference type="SUPFAM" id="SSF56672">
    <property type="entry name" value="DNA/RNA polymerases"/>
    <property type="match status" value="1"/>
</dbReference>
<dbReference type="InterPro" id="IPR023211">
    <property type="entry name" value="DNA_pol_palm_dom_sf"/>
</dbReference>
<organism evidence="11 12">
    <name type="scientific">Tanacetum coccineum</name>
    <dbReference type="NCBI Taxonomy" id="301880"/>
    <lineage>
        <taxon>Eukaryota</taxon>
        <taxon>Viridiplantae</taxon>
        <taxon>Streptophyta</taxon>
        <taxon>Embryophyta</taxon>
        <taxon>Tracheophyta</taxon>
        <taxon>Spermatophyta</taxon>
        <taxon>Magnoliopsida</taxon>
        <taxon>eudicotyledons</taxon>
        <taxon>Gunneridae</taxon>
        <taxon>Pentapetalae</taxon>
        <taxon>asterids</taxon>
        <taxon>campanulids</taxon>
        <taxon>Asterales</taxon>
        <taxon>Asteraceae</taxon>
        <taxon>Asteroideae</taxon>
        <taxon>Anthemideae</taxon>
        <taxon>Anthemidinae</taxon>
        <taxon>Tanacetum</taxon>
    </lineage>
</organism>
<comment type="similarity">
    <text evidence="1">Belongs to the DNA polymerase type-B family.</text>
</comment>
<evidence type="ECO:0000256" key="8">
    <source>
        <dbReference type="ARBA" id="ARBA00049244"/>
    </source>
</evidence>
<reference evidence="11" key="2">
    <citation type="submission" date="2022-01" db="EMBL/GenBank/DDBJ databases">
        <authorList>
            <person name="Yamashiro T."/>
            <person name="Shiraishi A."/>
            <person name="Satake H."/>
            <person name="Nakayama K."/>
        </authorList>
    </citation>
    <scope>NUCLEOTIDE SEQUENCE</scope>
</reference>
<evidence type="ECO:0000256" key="3">
    <source>
        <dbReference type="ARBA" id="ARBA00022679"/>
    </source>
</evidence>
<name>A0ABQ5B6A2_9ASTR</name>
<keyword evidence="4" id="KW-0548">Nucleotidyltransferase</keyword>
<dbReference type="Gene3D" id="3.30.420.10">
    <property type="entry name" value="Ribonuclease H-like superfamily/Ribonuclease H"/>
    <property type="match status" value="1"/>
</dbReference>
<dbReference type="InterPro" id="IPR036397">
    <property type="entry name" value="RNaseH_sf"/>
</dbReference>
<feature type="domain" description="DNA-directed DNA polymerase family B mitochondria/virus" evidence="10">
    <location>
        <begin position="333"/>
        <end position="482"/>
    </location>
</feature>
<dbReference type="InterPro" id="IPR043502">
    <property type="entry name" value="DNA/RNA_pol_sf"/>
</dbReference>
<evidence type="ECO:0000256" key="4">
    <source>
        <dbReference type="ARBA" id="ARBA00022695"/>
    </source>
</evidence>
<evidence type="ECO:0000256" key="1">
    <source>
        <dbReference type="ARBA" id="ARBA00005755"/>
    </source>
</evidence>
<keyword evidence="3" id="KW-0808">Transferase</keyword>